<evidence type="ECO:0000313" key="3">
    <source>
        <dbReference type="EMBL" id="GAA3191889.1"/>
    </source>
</evidence>
<dbReference type="SMART" id="SM00671">
    <property type="entry name" value="SEL1"/>
    <property type="match status" value="2"/>
</dbReference>
<dbReference type="Gene3D" id="1.25.40.10">
    <property type="entry name" value="Tetratricopeptide repeat domain"/>
    <property type="match status" value="2"/>
</dbReference>
<keyword evidence="2" id="KW-0802">TPR repeat</keyword>
<dbReference type="Pfam" id="PF13432">
    <property type="entry name" value="TPR_16"/>
    <property type="match status" value="1"/>
</dbReference>
<dbReference type="EMBL" id="BAAAUV010000001">
    <property type="protein sequence ID" value="GAA3191889.1"/>
    <property type="molecule type" value="Genomic_DNA"/>
</dbReference>
<proteinExistence type="predicted"/>
<evidence type="ECO:0000313" key="4">
    <source>
        <dbReference type="Proteomes" id="UP001501237"/>
    </source>
</evidence>
<dbReference type="RefSeq" id="WP_344821030.1">
    <property type="nucleotide sequence ID" value="NZ_BAAAUV010000001.1"/>
</dbReference>
<dbReference type="InterPro" id="IPR006597">
    <property type="entry name" value="Sel1-like"/>
</dbReference>
<name>A0ABP6PW38_9ACTN</name>
<dbReference type="InterPro" id="IPR051012">
    <property type="entry name" value="CellSynth/LPSAsmb/PSIAsmb"/>
</dbReference>
<protein>
    <recommendedName>
        <fullName evidence="5">Tetratricopeptide repeat protein</fullName>
    </recommendedName>
</protein>
<dbReference type="InterPro" id="IPR011990">
    <property type="entry name" value="TPR-like_helical_dom_sf"/>
</dbReference>
<sequence length="257" mass="27414">MTLLRAREHAENGEHAAAVTLFTEALESPDRAEAALGLALVLEDLGDIDGSRVADQIAIDTEDPDYAPRAAYHLALSYERAGDLQAAAGAWRNVVELGNPDYLPAACLALAQLADDRGDTDAALAWWEQAVDSGDEEYAPVAAHDLSQRLLELGQAARAQTVLATSLRRLHPDSYAYARLAIVMGLTHLEQAIGAFSAALGPGTAPDLAPLATELLARTLPLRGRDEESVEVWRRGLADPAIAADVEARINRELPAV</sequence>
<keyword evidence="1" id="KW-0677">Repeat</keyword>
<reference evidence="4" key="1">
    <citation type="journal article" date="2019" name="Int. J. Syst. Evol. Microbiol.">
        <title>The Global Catalogue of Microorganisms (GCM) 10K type strain sequencing project: providing services to taxonomists for standard genome sequencing and annotation.</title>
        <authorList>
            <consortium name="The Broad Institute Genomics Platform"/>
            <consortium name="The Broad Institute Genome Sequencing Center for Infectious Disease"/>
            <person name="Wu L."/>
            <person name="Ma J."/>
        </authorList>
    </citation>
    <scope>NUCLEOTIDE SEQUENCE [LARGE SCALE GENOMIC DNA]</scope>
    <source>
        <strain evidence="4">JCM 9377</strain>
    </source>
</reference>
<dbReference type="PANTHER" id="PTHR45586:SF1">
    <property type="entry name" value="LIPOPOLYSACCHARIDE ASSEMBLY PROTEIN B"/>
    <property type="match status" value="1"/>
</dbReference>
<gene>
    <name evidence="3" type="ORF">GCM10010468_00440</name>
</gene>
<keyword evidence="4" id="KW-1185">Reference proteome</keyword>
<evidence type="ECO:0000256" key="1">
    <source>
        <dbReference type="ARBA" id="ARBA00022737"/>
    </source>
</evidence>
<accession>A0ABP6PW38</accession>
<dbReference type="PANTHER" id="PTHR45586">
    <property type="entry name" value="TPR REPEAT-CONTAINING PROTEIN PA4667"/>
    <property type="match status" value="1"/>
</dbReference>
<comment type="caution">
    <text evidence="3">The sequence shown here is derived from an EMBL/GenBank/DDBJ whole genome shotgun (WGS) entry which is preliminary data.</text>
</comment>
<organism evidence="3 4">
    <name type="scientific">Actinocorallia longicatena</name>
    <dbReference type="NCBI Taxonomy" id="111803"/>
    <lineage>
        <taxon>Bacteria</taxon>
        <taxon>Bacillati</taxon>
        <taxon>Actinomycetota</taxon>
        <taxon>Actinomycetes</taxon>
        <taxon>Streptosporangiales</taxon>
        <taxon>Thermomonosporaceae</taxon>
        <taxon>Actinocorallia</taxon>
    </lineage>
</organism>
<dbReference type="Proteomes" id="UP001501237">
    <property type="component" value="Unassembled WGS sequence"/>
</dbReference>
<evidence type="ECO:0008006" key="5">
    <source>
        <dbReference type="Google" id="ProtNLM"/>
    </source>
</evidence>
<evidence type="ECO:0000256" key="2">
    <source>
        <dbReference type="ARBA" id="ARBA00022803"/>
    </source>
</evidence>
<dbReference type="SUPFAM" id="SSF81901">
    <property type="entry name" value="HCP-like"/>
    <property type="match status" value="1"/>
</dbReference>